<reference evidence="2 3" key="1">
    <citation type="submission" date="2014-03" db="EMBL/GenBank/DDBJ databases">
        <title>Draft Genome Sequence of Actibacterium mucosum KCTC 23349, a Marine Alphaproteobacterium with Complex Ionic Requirements Isolated from Mediterranean Seawater at Malvarrosa Beach, Valencia, Spain.</title>
        <authorList>
            <person name="Arahal D.R."/>
            <person name="Shao Z."/>
            <person name="Lai Q."/>
            <person name="Pujalte M.J."/>
        </authorList>
    </citation>
    <scope>NUCLEOTIDE SEQUENCE [LARGE SCALE GENOMIC DNA]</scope>
    <source>
        <strain evidence="2 3">KCTC 23349</strain>
    </source>
</reference>
<protein>
    <submittedName>
        <fullName evidence="2">Membrane protein</fullName>
    </submittedName>
</protein>
<keyword evidence="1" id="KW-1133">Transmembrane helix</keyword>
<accession>A0A037ZGF2</accession>
<keyword evidence="3" id="KW-1185">Reference proteome</keyword>
<evidence type="ECO:0000313" key="2">
    <source>
        <dbReference type="EMBL" id="KAJ54698.1"/>
    </source>
</evidence>
<sequence>MHVVADTDQLIADGVITQPQADEIRARARDTMVTLAVNTLLCAGIIAATAGFIFWLADALSVAVLGGLMLAGGITILTRGSDNFAMFGNASALIGAGMLIGGAAAELLNKYDDIAGQVMALGGAVVAGVFAWALRSPKFPAKFVAGSALLMGLALHLGGVAIEMMDHQVTGLPKALLLFYAAALVAVAGWLTDVRLVTALAIVPFAQMLDTGTFYFHAAYVFYSPEPTLSILQMSALIALCLWTARRWPPRHGRHALIAMMLAFVVANLCALVGSLWGDVVGQTMWGPGRWSRSEYDDWEDYQAARDAFEAQALVISEHVFSVLWAVVLIALAIWAAHSNRRGLFNAAITFGAIHVYTQFYESFFDEPLAYVIGGLAAIPLAWGMWRLNKWFVATRDTA</sequence>
<dbReference type="RefSeq" id="WP_035260869.1">
    <property type="nucleotide sequence ID" value="NZ_JFKE01000006.1"/>
</dbReference>
<feature type="transmembrane region" description="Helical" evidence="1">
    <location>
        <begin position="143"/>
        <end position="162"/>
    </location>
</feature>
<feature type="transmembrane region" description="Helical" evidence="1">
    <location>
        <begin position="319"/>
        <end position="337"/>
    </location>
</feature>
<feature type="transmembrane region" description="Helical" evidence="1">
    <location>
        <begin position="35"/>
        <end position="54"/>
    </location>
</feature>
<dbReference type="AlphaFoldDB" id="A0A037ZGF2"/>
<evidence type="ECO:0000256" key="1">
    <source>
        <dbReference type="SAM" id="Phobius"/>
    </source>
</evidence>
<feature type="transmembrane region" description="Helical" evidence="1">
    <location>
        <begin position="199"/>
        <end position="223"/>
    </location>
</feature>
<keyword evidence="1" id="KW-0472">Membrane</keyword>
<evidence type="ECO:0000313" key="3">
    <source>
        <dbReference type="Proteomes" id="UP000026249"/>
    </source>
</evidence>
<feature type="transmembrane region" description="Helical" evidence="1">
    <location>
        <begin position="229"/>
        <end position="245"/>
    </location>
</feature>
<keyword evidence="1" id="KW-0812">Transmembrane</keyword>
<dbReference type="EMBL" id="JFKE01000006">
    <property type="protein sequence ID" value="KAJ54698.1"/>
    <property type="molecule type" value="Genomic_DNA"/>
</dbReference>
<gene>
    <name evidence="2" type="ORF">ACMU_16415</name>
</gene>
<proteinExistence type="predicted"/>
<feature type="transmembrane region" description="Helical" evidence="1">
    <location>
        <begin position="368"/>
        <end position="386"/>
    </location>
</feature>
<feature type="transmembrane region" description="Helical" evidence="1">
    <location>
        <begin position="114"/>
        <end position="134"/>
    </location>
</feature>
<dbReference type="Proteomes" id="UP000026249">
    <property type="component" value="Unassembled WGS sequence"/>
</dbReference>
<comment type="caution">
    <text evidence="2">The sequence shown here is derived from an EMBL/GenBank/DDBJ whole genome shotgun (WGS) entry which is preliminary data.</text>
</comment>
<feature type="transmembrane region" description="Helical" evidence="1">
    <location>
        <begin position="90"/>
        <end position="108"/>
    </location>
</feature>
<dbReference type="STRING" id="1454373.ACMU_16415"/>
<organism evidence="2 3">
    <name type="scientific">Actibacterium mucosum KCTC 23349</name>
    <dbReference type="NCBI Taxonomy" id="1454373"/>
    <lineage>
        <taxon>Bacteria</taxon>
        <taxon>Pseudomonadati</taxon>
        <taxon>Pseudomonadota</taxon>
        <taxon>Alphaproteobacteria</taxon>
        <taxon>Rhodobacterales</taxon>
        <taxon>Roseobacteraceae</taxon>
        <taxon>Actibacterium</taxon>
    </lineage>
</organism>
<feature type="transmembrane region" description="Helical" evidence="1">
    <location>
        <begin position="257"/>
        <end position="277"/>
    </location>
</feature>
<feature type="transmembrane region" description="Helical" evidence="1">
    <location>
        <begin position="60"/>
        <end position="78"/>
    </location>
</feature>
<name>A0A037ZGF2_9RHOB</name>
<feature type="transmembrane region" description="Helical" evidence="1">
    <location>
        <begin position="174"/>
        <end position="192"/>
    </location>
</feature>
<feature type="transmembrane region" description="Helical" evidence="1">
    <location>
        <begin position="344"/>
        <end position="362"/>
    </location>
</feature>
<dbReference type="OrthoDB" id="7264924at2"/>